<evidence type="ECO:0000256" key="2">
    <source>
        <dbReference type="ARBA" id="ARBA00022692"/>
    </source>
</evidence>
<protein>
    <submittedName>
        <fullName evidence="9">Translocon-associated protein (TRAP), alpha subunit, putative</fullName>
    </submittedName>
</protein>
<dbReference type="AlphaFoldDB" id="A0A0S4JN42"/>
<gene>
    <name evidence="9" type="ORF">BSAL_39985</name>
</gene>
<organism evidence="9 10">
    <name type="scientific">Bodo saltans</name>
    <name type="common">Flagellated protozoan</name>
    <dbReference type="NCBI Taxonomy" id="75058"/>
    <lineage>
        <taxon>Eukaryota</taxon>
        <taxon>Discoba</taxon>
        <taxon>Euglenozoa</taxon>
        <taxon>Kinetoplastea</taxon>
        <taxon>Metakinetoplastina</taxon>
        <taxon>Eubodonida</taxon>
        <taxon>Bodonidae</taxon>
        <taxon>Bodo</taxon>
    </lineage>
</organism>
<evidence type="ECO:0000256" key="3">
    <source>
        <dbReference type="ARBA" id="ARBA00022729"/>
    </source>
</evidence>
<feature type="chain" id="PRO_5006622569" evidence="8">
    <location>
        <begin position="23"/>
        <end position="256"/>
    </location>
</feature>
<evidence type="ECO:0000313" key="9">
    <source>
        <dbReference type="EMBL" id="CUG92951.1"/>
    </source>
</evidence>
<evidence type="ECO:0000313" key="10">
    <source>
        <dbReference type="Proteomes" id="UP000051952"/>
    </source>
</evidence>
<keyword evidence="6 7" id="KW-0472">Membrane</keyword>
<feature type="signal peptide" evidence="8">
    <location>
        <begin position="1"/>
        <end position="22"/>
    </location>
</feature>
<dbReference type="Proteomes" id="UP000051952">
    <property type="component" value="Unassembled WGS sequence"/>
</dbReference>
<keyword evidence="10" id="KW-1185">Reference proteome</keyword>
<evidence type="ECO:0000256" key="7">
    <source>
        <dbReference type="SAM" id="Phobius"/>
    </source>
</evidence>
<proteinExistence type="predicted"/>
<evidence type="ECO:0000256" key="5">
    <source>
        <dbReference type="ARBA" id="ARBA00022989"/>
    </source>
</evidence>
<dbReference type="Pfam" id="PF03896">
    <property type="entry name" value="TRAP_alpha"/>
    <property type="match status" value="1"/>
</dbReference>
<keyword evidence="4" id="KW-0256">Endoplasmic reticulum</keyword>
<keyword evidence="3 8" id="KW-0732">Signal</keyword>
<keyword evidence="2 7" id="KW-0812">Transmembrane</keyword>
<dbReference type="VEuPathDB" id="TriTrypDB:BSAL_39985"/>
<name>A0A0S4JN42_BODSA</name>
<dbReference type="EMBL" id="CYKH01002097">
    <property type="protein sequence ID" value="CUG92951.1"/>
    <property type="molecule type" value="Genomic_DNA"/>
</dbReference>
<dbReference type="PANTHER" id="PTHR12924">
    <property type="entry name" value="TRANSLOCON-ASSOCIATED PROTEIN, ALPHA SUBUNIT"/>
    <property type="match status" value="1"/>
</dbReference>
<accession>A0A0S4JN42</accession>
<evidence type="ECO:0000256" key="6">
    <source>
        <dbReference type="ARBA" id="ARBA00023136"/>
    </source>
</evidence>
<evidence type="ECO:0000256" key="8">
    <source>
        <dbReference type="SAM" id="SignalP"/>
    </source>
</evidence>
<reference evidence="10" key="1">
    <citation type="submission" date="2015-09" db="EMBL/GenBank/DDBJ databases">
        <authorList>
            <consortium name="Pathogen Informatics"/>
        </authorList>
    </citation>
    <scope>NUCLEOTIDE SEQUENCE [LARGE SCALE GENOMIC DNA]</scope>
    <source>
        <strain evidence="10">Lake Konstanz</strain>
    </source>
</reference>
<dbReference type="OMA" id="HMEMGTG"/>
<dbReference type="OrthoDB" id="1926781at2759"/>
<comment type="subcellular location">
    <subcellularLocation>
        <location evidence="1">Endoplasmic reticulum membrane</location>
        <topology evidence="1">Single-pass type I membrane protein</topology>
    </subcellularLocation>
</comment>
<evidence type="ECO:0000256" key="1">
    <source>
        <dbReference type="ARBA" id="ARBA00004115"/>
    </source>
</evidence>
<feature type="transmembrane region" description="Helical" evidence="7">
    <location>
        <begin position="182"/>
        <end position="200"/>
    </location>
</feature>
<dbReference type="InterPro" id="IPR005595">
    <property type="entry name" value="TRAP_alpha"/>
</dbReference>
<evidence type="ECO:0000256" key="4">
    <source>
        <dbReference type="ARBA" id="ARBA00022824"/>
    </source>
</evidence>
<dbReference type="GO" id="GO:0005789">
    <property type="term" value="C:endoplasmic reticulum membrane"/>
    <property type="evidence" value="ECO:0007669"/>
    <property type="project" value="UniProtKB-SubCell"/>
</dbReference>
<dbReference type="PANTHER" id="PTHR12924:SF0">
    <property type="entry name" value="TRANSLOCON-ASSOCIATED PROTEIN SUBUNIT ALPHA"/>
    <property type="match status" value="1"/>
</dbReference>
<keyword evidence="5 7" id="KW-1133">Transmembrane helix</keyword>
<sequence>MSIRQLLLALIALSLVASFAHAQEETAEEVPLGEDGEDSIEEERDPNAISGVFGRAIFDGQDLLGVPRFPAGEKVYTTIGFANDVKNPAYDVFFVSAHITRLGDHLNHFQNFSGIRHDRAVARGETATFRYTFTPHEALEPMEYNLVVRLFFRNDNNQTFAAVAYNSTIIVEEPLGTDPKTIMTFLTIGAIIAAVAYVINLRRPKTSKPRATKKVEAEVSGTSTAAFDPEYVSKEHLNFREALLTRKSSASPVKRR</sequence>